<feature type="region of interest" description="Disordered" evidence="1">
    <location>
        <begin position="64"/>
        <end position="100"/>
    </location>
</feature>
<reference evidence="3 4" key="1">
    <citation type="journal article" date="2010" name="Cell">
        <title>The genome of Naegleria gruberi illuminates early eukaryotic versatility.</title>
        <authorList>
            <person name="Fritz-Laylin L.K."/>
            <person name="Prochnik S.E."/>
            <person name="Ginger M.L."/>
            <person name="Dacks J.B."/>
            <person name="Carpenter M.L."/>
            <person name="Field M.C."/>
            <person name="Kuo A."/>
            <person name="Paredez A."/>
            <person name="Chapman J."/>
            <person name="Pham J."/>
            <person name="Shu S."/>
            <person name="Neupane R."/>
            <person name="Cipriano M."/>
            <person name="Mancuso J."/>
            <person name="Tu H."/>
            <person name="Salamov A."/>
            <person name="Lindquist E."/>
            <person name="Shapiro H."/>
            <person name="Lucas S."/>
            <person name="Grigoriev I.V."/>
            <person name="Cande W.Z."/>
            <person name="Fulton C."/>
            <person name="Rokhsar D.S."/>
            <person name="Dawson S.C."/>
        </authorList>
    </citation>
    <scope>NUCLEOTIDE SEQUENCE [LARGE SCALE GENOMIC DNA]</scope>
    <source>
        <strain evidence="3 4">NEG-M</strain>
    </source>
</reference>
<dbReference type="InParanoid" id="D2VMH5"/>
<dbReference type="InterPro" id="IPR001138">
    <property type="entry name" value="Zn2Cys6_DnaBD"/>
</dbReference>
<dbReference type="AlphaFoldDB" id="D2VMH5"/>
<feature type="compositionally biased region" description="Low complexity" evidence="1">
    <location>
        <begin position="86"/>
        <end position="99"/>
    </location>
</feature>
<evidence type="ECO:0000256" key="1">
    <source>
        <dbReference type="SAM" id="MobiDB-lite"/>
    </source>
</evidence>
<dbReference type="PROSITE" id="PS50048">
    <property type="entry name" value="ZN2_CY6_FUNGAL_2"/>
    <property type="match status" value="1"/>
</dbReference>
<dbReference type="Pfam" id="PF03134">
    <property type="entry name" value="TB2_DP1_HVA22"/>
    <property type="match status" value="1"/>
</dbReference>
<keyword evidence="4" id="KW-1185">Reference proteome</keyword>
<dbReference type="PANTHER" id="PTHR12300">
    <property type="entry name" value="HVA22-LIKE PROTEINS"/>
    <property type="match status" value="1"/>
</dbReference>
<dbReference type="SUPFAM" id="SSF57701">
    <property type="entry name" value="Zn2/Cys6 DNA-binding domain"/>
    <property type="match status" value="1"/>
</dbReference>
<dbReference type="eggNOG" id="KOG1726">
    <property type="taxonomic scope" value="Eukaryota"/>
</dbReference>
<dbReference type="OrthoDB" id="10009287at2759"/>
<evidence type="ECO:0000313" key="4">
    <source>
        <dbReference type="Proteomes" id="UP000006671"/>
    </source>
</evidence>
<dbReference type="GO" id="GO:0000981">
    <property type="term" value="F:DNA-binding transcription factor activity, RNA polymerase II-specific"/>
    <property type="evidence" value="ECO:0007669"/>
    <property type="project" value="InterPro"/>
</dbReference>
<evidence type="ECO:0000313" key="3">
    <source>
        <dbReference type="EMBL" id="EFC42060.1"/>
    </source>
</evidence>
<dbReference type="GO" id="GO:0008270">
    <property type="term" value="F:zinc ion binding"/>
    <property type="evidence" value="ECO:0007669"/>
    <property type="project" value="InterPro"/>
</dbReference>
<dbReference type="GeneID" id="8862679"/>
<dbReference type="VEuPathDB" id="AmoebaDB:NAEGRDRAFT_80540"/>
<dbReference type="OMA" id="PTHINGQ"/>
<dbReference type="Proteomes" id="UP000006671">
    <property type="component" value="Unassembled WGS sequence"/>
</dbReference>
<protein>
    <submittedName>
        <fullName evidence="3">TB2_DP1_HVA22 domain-containing protein</fullName>
    </submittedName>
</protein>
<feature type="domain" description="Zn(2)-C6 fungal-type" evidence="2">
    <location>
        <begin position="32"/>
        <end position="62"/>
    </location>
</feature>
<gene>
    <name evidence="3" type="ORF">NAEGRDRAFT_80540</name>
</gene>
<dbReference type="CDD" id="cd00067">
    <property type="entry name" value="GAL4"/>
    <property type="match status" value="1"/>
</dbReference>
<dbReference type="InterPro" id="IPR004345">
    <property type="entry name" value="TB2_DP1_HVA22"/>
</dbReference>
<dbReference type="RefSeq" id="XP_002674804.1">
    <property type="nucleotide sequence ID" value="XM_002674758.1"/>
</dbReference>
<name>D2VMH5_NAEGR</name>
<accession>D2VMH5</accession>
<evidence type="ECO:0000259" key="2">
    <source>
        <dbReference type="PROSITE" id="PS50048"/>
    </source>
</evidence>
<dbReference type="PROSITE" id="PS00463">
    <property type="entry name" value="ZN2_CY6_FUNGAL_1"/>
    <property type="match status" value="1"/>
</dbReference>
<sequence length="716" mass="81917">MKKTESQASLSEDEDYNIGDGLTAPEGFHPIACIQCRSLHKKCDKKLPECSKCSARGLKCTYNTPRKRGKGSDAYPTKTERRKKSSSSNNTDKSNSTPSIDNQLQHQLLNSMPLNLPTTIPSSSLPYTSPTHINGQSPQFPQTMSSTVSPMNVVELYYTFLCSGHPVLKRVKFEFFVKTCLQQFLNGSPQIIVPPNEFITTEAEMKCLFAFYLSALALSEQITAQLSFAQVTAKRCELEIAKLSTDYFSNFYFVGACHNMGAYFIGYGDLPRSRYYLLFGDFYFSENQNRTLDLYEKNLEKHRAFVVGGAEQHSPNEFAIFIKGLPKILEVSLDKSISEILLPGTWDYLKNAVVTTENFMLFKQVIEAVFNAVSSYRQRLIKMMVDCHSETFFKSQHMHSFIIVEGFKLLFLSRIPDISPSAVEEIALKITLMTEHELFPITTTCQYHLDICKLIERGLRPRISSITTSSKKVITVDYFTFLEKDYRAITTLAKRYVRLSTAYKPLIDEMEAVIQRNLMPQNNFPLPQKEMIVTDRNSNASANSSPVSQNDAVLSALLSYLEGVTKNMKQQPPPTYDQFPNNSFDAGSYENYQAAAQVVTTPSAYTLYPAFRSFQALKTKEEEDDKQWLTYWSVYAFVITFECFFEWLIYWIPFYFEVKILFLLWLIFKVNTNFGGAHFVYNCYIEPFMSSREKVIDDLLNQFGLGWLDLSKKKAE</sequence>
<dbReference type="Gene3D" id="4.10.240.10">
    <property type="entry name" value="Zn(2)-C6 fungal-type DNA-binding domain"/>
    <property type="match status" value="1"/>
</dbReference>
<organism evidence="4">
    <name type="scientific">Naegleria gruberi</name>
    <name type="common">Amoeba</name>
    <dbReference type="NCBI Taxonomy" id="5762"/>
    <lineage>
        <taxon>Eukaryota</taxon>
        <taxon>Discoba</taxon>
        <taxon>Heterolobosea</taxon>
        <taxon>Tetramitia</taxon>
        <taxon>Eutetramitia</taxon>
        <taxon>Vahlkampfiidae</taxon>
        <taxon>Naegleria</taxon>
    </lineage>
</organism>
<dbReference type="KEGG" id="ngr:NAEGRDRAFT_80540"/>
<dbReference type="STRING" id="5762.D2VMH5"/>
<dbReference type="InterPro" id="IPR036864">
    <property type="entry name" value="Zn2-C6_fun-type_DNA-bd_sf"/>
</dbReference>
<proteinExistence type="predicted"/>
<dbReference type="SMART" id="SM00066">
    <property type="entry name" value="GAL4"/>
    <property type="match status" value="1"/>
</dbReference>
<dbReference type="Pfam" id="PF00172">
    <property type="entry name" value="Zn_clus"/>
    <property type="match status" value="1"/>
</dbReference>
<dbReference type="EMBL" id="GG738882">
    <property type="protein sequence ID" value="EFC42060.1"/>
    <property type="molecule type" value="Genomic_DNA"/>
</dbReference>